<dbReference type="Gene3D" id="2.60.40.150">
    <property type="entry name" value="C2 domain"/>
    <property type="match status" value="1"/>
</dbReference>
<evidence type="ECO:0000313" key="3">
    <source>
        <dbReference type="Proteomes" id="UP000030746"/>
    </source>
</evidence>
<accession>V4A2S2</accession>
<keyword evidence="3" id="KW-1185">Reference proteome</keyword>
<dbReference type="PROSITE" id="PS50004">
    <property type="entry name" value="C2"/>
    <property type="match status" value="1"/>
</dbReference>
<sequence length="257" mass="29717">MEIVESIRKSVTESIPDIQLEQISNFFQRNSHSFMNRVRASSRSRRDHETLRRTEFLRKYYSKTSFCKPQPTQTATPTILTLMPTVPRRKLSSTNSTISYIPSVASLDDGCFAEMSSSIQIHKDSISDYELNDNEIQITINHEQKRNFLNVTIHRVNVTSLPSDIEHIIARVYVTPGKLQKQNSKSIGVKKASRWEHEFTFKKLTIGQLEDCSIRFQIFTTKGFFKVPVRIGRVSVDLKDVNISDFRTTILKLERDI</sequence>
<dbReference type="SUPFAM" id="SSF49562">
    <property type="entry name" value="C2 domain (Calcium/lipid-binding domain, CaLB)"/>
    <property type="match status" value="1"/>
</dbReference>
<dbReference type="HOGENOM" id="CLU_903954_0_0_1"/>
<dbReference type="Proteomes" id="UP000030746">
    <property type="component" value="Unassembled WGS sequence"/>
</dbReference>
<dbReference type="KEGG" id="lgi:LOTGIDRAFT_166483"/>
<proteinExistence type="predicted"/>
<name>V4A2S2_LOTGI</name>
<gene>
    <name evidence="2" type="ORF">LOTGIDRAFT_166483</name>
</gene>
<protein>
    <recommendedName>
        <fullName evidence="1">C2 domain-containing protein</fullName>
    </recommendedName>
</protein>
<dbReference type="AlphaFoldDB" id="V4A2S2"/>
<dbReference type="InterPro" id="IPR000008">
    <property type="entry name" value="C2_dom"/>
</dbReference>
<evidence type="ECO:0000313" key="2">
    <source>
        <dbReference type="EMBL" id="ESO87601.1"/>
    </source>
</evidence>
<dbReference type="GeneID" id="20240348"/>
<organism evidence="2 3">
    <name type="scientific">Lottia gigantea</name>
    <name type="common">Giant owl limpet</name>
    <dbReference type="NCBI Taxonomy" id="225164"/>
    <lineage>
        <taxon>Eukaryota</taxon>
        <taxon>Metazoa</taxon>
        <taxon>Spiralia</taxon>
        <taxon>Lophotrochozoa</taxon>
        <taxon>Mollusca</taxon>
        <taxon>Gastropoda</taxon>
        <taxon>Patellogastropoda</taxon>
        <taxon>Lottioidea</taxon>
        <taxon>Lottiidae</taxon>
        <taxon>Lottia</taxon>
    </lineage>
</organism>
<dbReference type="CTD" id="20240348"/>
<dbReference type="EMBL" id="KB202883">
    <property type="protein sequence ID" value="ESO87601.1"/>
    <property type="molecule type" value="Genomic_DNA"/>
</dbReference>
<dbReference type="RefSeq" id="XP_009061793.1">
    <property type="nucleotide sequence ID" value="XM_009063545.1"/>
</dbReference>
<evidence type="ECO:0000259" key="1">
    <source>
        <dbReference type="PROSITE" id="PS50004"/>
    </source>
</evidence>
<dbReference type="OrthoDB" id="9947256at2759"/>
<feature type="domain" description="C2" evidence="1">
    <location>
        <begin position="132"/>
        <end position="251"/>
    </location>
</feature>
<reference evidence="2 3" key="1">
    <citation type="journal article" date="2013" name="Nature">
        <title>Insights into bilaterian evolution from three spiralian genomes.</title>
        <authorList>
            <person name="Simakov O."/>
            <person name="Marletaz F."/>
            <person name="Cho S.J."/>
            <person name="Edsinger-Gonzales E."/>
            <person name="Havlak P."/>
            <person name="Hellsten U."/>
            <person name="Kuo D.H."/>
            <person name="Larsson T."/>
            <person name="Lv J."/>
            <person name="Arendt D."/>
            <person name="Savage R."/>
            <person name="Osoegawa K."/>
            <person name="de Jong P."/>
            <person name="Grimwood J."/>
            <person name="Chapman J.A."/>
            <person name="Shapiro H."/>
            <person name="Aerts A."/>
            <person name="Otillar R.P."/>
            <person name="Terry A.Y."/>
            <person name="Boore J.L."/>
            <person name="Grigoriev I.V."/>
            <person name="Lindberg D.R."/>
            <person name="Seaver E.C."/>
            <person name="Weisblat D.A."/>
            <person name="Putnam N.H."/>
            <person name="Rokhsar D.S."/>
        </authorList>
    </citation>
    <scope>NUCLEOTIDE SEQUENCE [LARGE SCALE GENOMIC DNA]</scope>
</reference>
<dbReference type="InterPro" id="IPR035892">
    <property type="entry name" value="C2_domain_sf"/>
</dbReference>